<proteinExistence type="predicted"/>
<reference evidence="1" key="3">
    <citation type="submission" date="2023-05" db="EMBL/GenBank/DDBJ databases">
        <authorList>
            <person name="Smith C.H."/>
        </authorList>
    </citation>
    <scope>NUCLEOTIDE SEQUENCE</scope>
    <source>
        <strain evidence="1">CHS0354</strain>
        <tissue evidence="1">Mantle</tissue>
    </source>
</reference>
<comment type="caution">
    <text evidence="1">The sequence shown here is derived from an EMBL/GenBank/DDBJ whole genome shotgun (WGS) entry which is preliminary data.</text>
</comment>
<feature type="non-terminal residue" evidence="1">
    <location>
        <position position="1"/>
    </location>
</feature>
<sequence>HGVIFPHNISKVIRINGTTFIDITNCHDDITQWDRQHGEDCKPTFDQAILFTR</sequence>
<accession>A0AAE0SHB0</accession>
<reference evidence="1" key="2">
    <citation type="journal article" date="2021" name="Genome Biol. Evol.">
        <title>Developing a high-quality reference genome for a parasitic bivalve with doubly uniparental inheritance (Bivalvia: Unionida).</title>
        <authorList>
            <person name="Smith C.H."/>
        </authorList>
    </citation>
    <scope>NUCLEOTIDE SEQUENCE</scope>
    <source>
        <strain evidence="1">CHS0354</strain>
        <tissue evidence="1">Mantle</tissue>
    </source>
</reference>
<keyword evidence="2" id="KW-1185">Reference proteome</keyword>
<dbReference type="EMBL" id="JAEAOA010002340">
    <property type="protein sequence ID" value="KAK3591701.1"/>
    <property type="molecule type" value="Genomic_DNA"/>
</dbReference>
<evidence type="ECO:0000313" key="2">
    <source>
        <dbReference type="Proteomes" id="UP001195483"/>
    </source>
</evidence>
<dbReference type="AlphaFoldDB" id="A0AAE0SHB0"/>
<gene>
    <name evidence="1" type="ORF">CHS0354_040632</name>
</gene>
<organism evidence="1 2">
    <name type="scientific">Potamilus streckersoni</name>
    <dbReference type="NCBI Taxonomy" id="2493646"/>
    <lineage>
        <taxon>Eukaryota</taxon>
        <taxon>Metazoa</taxon>
        <taxon>Spiralia</taxon>
        <taxon>Lophotrochozoa</taxon>
        <taxon>Mollusca</taxon>
        <taxon>Bivalvia</taxon>
        <taxon>Autobranchia</taxon>
        <taxon>Heteroconchia</taxon>
        <taxon>Palaeoheterodonta</taxon>
        <taxon>Unionida</taxon>
        <taxon>Unionoidea</taxon>
        <taxon>Unionidae</taxon>
        <taxon>Ambleminae</taxon>
        <taxon>Lampsilini</taxon>
        <taxon>Potamilus</taxon>
    </lineage>
</organism>
<dbReference type="Proteomes" id="UP001195483">
    <property type="component" value="Unassembled WGS sequence"/>
</dbReference>
<reference evidence="1" key="1">
    <citation type="journal article" date="2021" name="Genome Biol. Evol.">
        <title>A High-Quality Reference Genome for a Parasitic Bivalve with Doubly Uniparental Inheritance (Bivalvia: Unionida).</title>
        <authorList>
            <person name="Smith C.H."/>
        </authorList>
    </citation>
    <scope>NUCLEOTIDE SEQUENCE</scope>
    <source>
        <strain evidence="1">CHS0354</strain>
    </source>
</reference>
<protein>
    <submittedName>
        <fullName evidence="1">Uncharacterized protein</fullName>
    </submittedName>
</protein>
<name>A0AAE0SHB0_9BIVA</name>
<feature type="non-terminal residue" evidence="1">
    <location>
        <position position="53"/>
    </location>
</feature>
<evidence type="ECO:0000313" key="1">
    <source>
        <dbReference type="EMBL" id="KAK3591701.1"/>
    </source>
</evidence>